<reference evidence="1 2" key="1">
    <citation type="submission" date="2022-01" db="EMBL/GenBank/DDBJ databases">
        <title>A chromosomal length assembly of Cordylochernes scorpioides.</title>
        <authorList>
            <person name="Zeh D."/>
            <person name="Zeh J."/>
        </authorList>
    </citation>
    <scope>NUCLEOTIDE SEQUENCE [LARGE SCALE GENOMIC DNA]</scope>
    <source>
        <strain evidence="1">IN4F17</strain>
        <tissue evidence="1">Whole Body</tissue>
    </source>
</reference>
<protein>
    <submittedName>
        <fullName evidence="1">Uncharacterized protein</fullName>
    </submittedName>
</protein>
<dbReference type="PANTHER" id="PTHR46114">
    <property type="entry name" value="APPLE DOMAIN-CONTAINING PROTEIN"/>
    <property type="match status" value="1"/>
</dbReference>
<keyword evidence="2" id="KW-1185">Reference proteome</keyword>
<gene>
    <name evidence="1" type="ORF">LAZ67_10001940</name>
</gene>
<sequence>MSLKIHLLHSHLDFFPDNLGAVSDEHVERFHQDISSMEKRYQGANSVEEAKDLIIQLNQIMRRGGFHLRKWASNVPKVLEALPNEDKYDISMVPFGKDLTINLLGLIWNATKDVFQVKVQDTMDVKTKRQLLSVIAQFLIP</sequence>
<accession>A0ABY6L164</accession>
<proteinExistence type="predicted"/>
<dbReference type="PANTHER" id="PTHR46114:SF1">
    <property type="entry name" value="ZAD DOMAIN-CONTAINING PROTEIN"/>
    <property type="match status" value="1"/>
</dbReference>
<evidence type="ECO:0000313" key="1">
    <source>
        <dbReference type="EMBL" id="UYV73140.1"/>
    </source>
</evidence>
<dbReference type="EMBL" id="CP092872">
    <property type="protein sequence ID" value="UYV73140.1"/>
    <property type="molecule type" value="Genomic_DNA"/>
</dbReference>
<dbReference type="Proteomes" id="UP001235939">
    <property type="component" value="Chromosome 10"/>
</dbReference>
<evidence type="ECO:0000313" key="2">
    <source>
        <dbReference type="Proteomes" id="UP001235939"/>
    </source>
</evidence>
<name>A0ABY6L164_9ARAC</name>
<organism evidence="1 2">
    <name type="scientific">Cordylochernes scorpioides</name>
    <dbReference type="NCBI Taxonomy" id="51811"/>
    <lineage>
        <taxon>Eukaryota</taxon>
        <taxon>Metazoa</taxon>
        <taxon>Ecdysozoa</taxon>
        <taxon>Arthropoda</taxon>
        <taxon>Chelicerata</taxon>
        <taxon>Arachnida</taxon>
        <taxon>Pseudoscorpiones</taxon>
        <taxon>Cheliferoidea</taxon>
        <taxon>Chernetidae</taxon>
        <taxon>Cordylochernes</taxon>
    </lineage>
</organism>